<keyword evidence="2" id="KW-0472">Membrane</keyword>
<dbReference type="Proteomes" id="UP000321062">
    <property type="component" value="Chromosome"/>
</dbReference>
<evidence type="ECO:0000256" key="3">
    <source>
        <dbReference type="ARBA" id="ARBA00023237"/>
    </source>
</evidence>
<dbReference type="RefSeq" id="WP_147657481.1">
    <property type="nucleotide sequence ID" value="NZ_BMFM01000002.1"/>
</dbReference>
<evidence type="ECO:0000313" key="5">
    <source>
        <dbReference type="Proteomes" id="UP000321062"/>
    </source>
</evidence>
<keyword evidence="5" id="KW-1185">Reference proteome</keyword>
<reference evidence="4 5" key="1">
    <citation type="journal article" date="2015" name="Int. J. Syst. Evol. Microbiol.">
        <title>Youhaiella tibetensis gen. nov., sp. nov., isolated from subsurface sediment.</title>
        <authorList>
            <person name="Wang Y.X."/>
            <person name="Huang F.Q."/>
            <person name="Nogi Y."/>
            <person name="Pang S.J."/>
            <person name="Wang P.K."/>
            <person name="Lv J."/>
        </authorList>
    </citation>
    <scope>NUCLEOTIDE SEQUENCE [LARGE SCALE GENOMIC DNA]</scope>
    <source>
        <strain evidence="5">fig4</strain>
    </source>
</reference>
<proteinExistence type="predicted"/>
<evidence type="ECO:0000256" key="1">
    <source>
        <dbReference type="ARBA" id="ARBA00004442"/>
    </source>
</evidence>
<dbReference type="OrthoDB" id="7938047at2"/>
<accession>A0A5B9DRH3</accession>
<organism evidence="4 5">
    <name type="scientific">Paradevosia tibetensis</name>
    <dbReference type="NCBI Taxonomy" id="1447062"/>
    <lineage>
        <taxon>Bacteria</taxon>
        <taxon>Pseudomonadati</taxon>
        <taxon>Pseudomonadota</taxon>
        <taxon>Alphaproteobacteria</taxon>
        <taxon>Hyphomicrobiales</taxon>
        <taxon>Devosiaceae</taxon>
        <taxon>Paradevosia</taxon>
    </lineage>
</organism>
<dbReference type="InterPro" id="IPR018759">
    <property type="entry name" value="BBP2_2"/>
</dbReference>
<evidence type="ECO:0000313" key="4">
    <source>
        <dbReference type="EMBL" id="QEE22030.1"/>
    </source>
</evidence>
<dbReference type="GO" id="GO:0009279">
    <property type="term" value="C:cell outer membrane"/>
    <property type="evidence" value="ECO:0007669"/>
    <property type="project" value="UniProtKB-SubCell"/>
</dbReference>
<sequence length="420" mass="44733">MGCPKLPAIAAGAALLAVAATGAHGQDGSYADNPDIFRDGYKVDWVPASAELPGERASEDFGLPFKVDWSLSLRGAYQHDNAGDHYQALLVPQGSLTRIFERGQLSATGEAELGKLSGDILRLDALRLAIAGDYRLDSLTTTSGSIGLSRAQDSILNAAADVAQTPVVTALSGEGTVTRQFGKFSLALRGSFGRTVYEPTTLTDGTLRDNAYQTTTWFGGGLRAGWEATPILTVFTDASLQRNLFDGASPSVGVKTDNYDAALRVGVAGKWQDRLEAEVSGGLGFVRYDDASLSEATSTLYDASLTYRPDETIAIRGAFSTAFVPPSSEVASTRVEYAATLDASYQINAWLALRANAAWSQVRRTDGTEPDTSYGLGVGADYALNRHTTLTADYAFAHTEDYPDPARDAHRVTVGVTFKK</sequence>
<name>A0A5B9DRH3_9HYPH</name>
<dbReference type="EMBL" id="CP041690">
    <property type="protein sequence ID" value="QEE22030.1"/>
    <property type="molecule type" value="Genomic_DNA"/>
</dbReference>
<gene>
    <name evidence="4" type="ORF">FNA67_18435</name>
</gene>
<dbReference type="Gene3D" id="2.40.170.20">
    <property type="entry name" value="TonB-dependent receptor, beta-barrel domain"/>
    <property type="match status" value="1"/>
</dbReference>
<dbReference type="InterPro" id="IPR036942">
    <property type="entry name" value="Beta-barrel_TonB_sf"/>
</dbReference>
<dbReference type="KEGG" id="yti:FNA67_18435"/>
<evidence type="ECO:0000256" key="2">
    <source>
        <dbReference type="ARBA" id="ARBA00023136"/>
    </source>
</evidence>
<protein>
    <submittedName>
        <fullName evidence="4">Outer membrane beta-barrel protein</fullName>
    </submittedName>
</protein>
<keyword evidence="3" id="KW-0998">Cell outer membrane</keyword>
<comment type="subcellular location">
    <subcellularLocation>
        <location evidence="1">Cell outer membrane</location>
    </subcellularLocation>
</comment>
<dbReference type="Pfam" id="PF10082">
    <property type="entry name" value="BBP2_2"/>
    <property type="match status" value="1"/>
</dbReference>
<dbReference type="AlphaFoldDB" id="A0A5B9DRH3"/>
<dbReference type="SUPFAM" id="SSF56935">
    <property type="entry name" value="Porins"/>
    <property type="match status" value="1"/>
</dbReference>